<accession>A0A8S0Q152</accession>
<comment type="caution">
    <text evidence="1">The sequence shown here is derived from an EMBL/GenBank/DDBJ whole genome shotgun (WGS) entry which is preliminary data.</text>
</comment>
<proteinExistence type="predicted"/>
<protein>
    <submittedName>
        <fullName evidence="1">Uncharacterized protein</fullName>
    </submittedName>
</protein>
<dbReference type="Gramene" id="OE9A050189T1">
    <property type="protein sequence ID" value="OE9A050189C1"/>
    <property type="gene ID" value="OE9A050189"/>
</dbReference>
<dbReference type="AlphaFoldDB" id="A0A8S0Q152"/>
<sequence length="139" mass="15185">MTKIRSSVTFLSDSVTALISSTMDAIVAKATEKSEVHSIGDAPQQEKVTDIQQNIDRKGKGKMDLADEIEYSSFPPTPSFDLGVASTLIISNEVDAIIVGVVKDCEIEEQADVATKIVNEDQVLHIPLHTFMGHKHLTY</sequence>
<reference evidence="1 2" key="1">
    <citation type="submission" date="2019-12" db="EMBL/GenBank/DDBJ databases">
        <authorList>
            <person name="Alioto T."/>
            <person name="Alioto T."/>
            <person name="Gomez Garrido J."/>
        </authorList>
    </citation>
    <scope>NUCLEOTIDE SEQUENCE [LARGE SCALE GENOMIC DNA]</scope>
</reference>
<name>A0A8S0Q152_OLEEU</name>
<dbReference type="Proteomes" id="UP000594638">
    <property type="component" value="Unassembled WGS sequence"/>
</dbReference>
<dbReference type="EMBL" id="CACTIH010000296">
    <property type="protein sequence ID" value="CAA2958957.1"/>
    <property type="molecule type" value="Genomic_DNA"/>
</dbReference>
<gene>
    <name evidence="1" type="ORF">OLEA9_A050189</name>
</gene>
<organism evidence="1 2">
    <name type="scientific">Olea europaea subsp. europaea</name>
    <dbReference type="NCBI Taxonomy" id="158383"/>
    <lineage>
        <taxon>Eukaryota</taxon>
        <taxon>Viridiplantae</taxon>
        <taxon>Streptophyta</taxon>
        <taxon>Embryophyta</taxon>
        <taxon>Tracheophyta</taxon>
        <taxon>Spermatophyta</taxon>
        <taxon>Magnoliopsida</taxon>
        <taxon>eudicotyledons</taxon>
        <taxon>Gunneridae</taxon>
        <taxon>Pentapetalae</taxon>
        <taxon>asterids</taxon>
        <taxon>lamiids</taxon>
        <taxon>Lamiales</taxon>
        <taxon>Oleaceae</taxon>
        <taxon>Oleeae</taxon>
        <taxon>Olea</taxon>
    </lineage>
</organism>
<evidence type="ECO:0000313" key="1">
    <source>
        <dbReference type="EMBL" id="CAA2958957.1"/>
    </source>
</evidence>
<keyword evidence="2" id="KW-1185">Reference proteome</keyword>
<evidence type="ECO:0000313" key="2">
    <source>
        <dbReference type="Proteomes" id="UP000594638"/>
    </source>
</evidence>